<keyword evidence="3" id="KW-0378">Hydrolase</keyword>
<sequence length="1068" mass="115415">MVYASPSRRQVLKIGGLLALTPLVTQIIAQSANASPALAPAVGLLNHPVLSNHTLWYQRPATDWQSGALPVGNGRLGAMFFGDPDRERIQFNEQSLWGGLNDYDNALAGQPDGAYDTSVTGFGSYRNFGDVVVTFAEQAVVTSPGGPYNNSSSETVAATIDGNSGTKWCIDGPPAKVQWLVKLPGPVNVAQYTLTSANDVPARDPRNWTLSGSNDGDSWTVIDTKALPGPFEGRRQAKDFAVANPGSFSQYRFDFTPVPGVSHFQVSEIALAGVSFGGGAKMYVSSPTGQADGEGPGSDILRTLDGGASTAWMVAKPGAEVIWQAELASAVMLNAYSLTSAADAPAADPREWTLEGSTDGRTWAVLDTQSPGAPFASRGLEKTFTIAGGRSFNSYRLTLRGEAGVDRLQLAGVSLSGPSFNSRKSSAVAEYKRALDPSVGIHVTQFGTTGDRVQREAFASRDSDVIVLRYETDRAQGLNAGIALTSAQTGAPTSAVADARSLSFSGEMANKLKFAATLAITETDGTVSAAGDSLKIGGARSMTVVLDARTNYKLDAKAGWRGADAAATVARNIAKVSTLRYEDMRAAHQTDIESIMGRVSVDWGTSKSAVSGIATNLRLGAYSAGTDDPSLEQTMFAFGRYLLLSSSRPGGLPANLQGLWNDSNSPAWASDYHTNINVQMNYWGAETANLSESHEPLIEFIRQVAVPSRVATRNAFGKDTRGWTARTSQSIFGGNSWEWNTVASAWYGQHIYEHWAFSQDKAYLRDTALPMLKEICEFWEDRLVEDENGKLVAPDGWSPEHGPREDGVMYDQQIIWDLFQNYLDCEAALEFDPVFRDKVAGMQERLAPNKIGSWGQLQEWQTDRDNPKDIHRHTSHLFAVYPGRQITLEDTPELAAAALVSLKARCGEVAGVPFTEATVSGDSRRSWTWPWRVAMFARLGEADHARLMLRGLLRFNTLSNLFCNHPPFQMDGNFGITGAVAEMLIQSHGEKIHVLPALPSAWPDGSFTGLRARGGYEVNATWKDGKVTEVSVIGDRAPNQGNITMLINGKDCKVKPSMRGHKPKPFRP</sequence>
<gene>
    <name evidence="3" type="ORF">JOF47_003004</name>
</gene>
<keyword evidence="1" id="KW-0732">Signal</keyword>
<dbReference type="InterPro" id="IPR054363">
    <property type="entry name" value="GH95_cat"/>
</dbReference>
<evidence type="ECO:0000313" key="4">
    <source>
        <dbReference type="Proteomes" id="UP001296993"/>
    </source>
</evidence>
<comment type="caution">
    <text evidence="3">The sequence shown here is derived from an EMBL/GenBank/DDBJ whole genome shotgun (WGS) entry which is preliminary data.</text>
</comment>
<dbReference type="InterPro" id="IPR000421">
    <property type="entry name" value="FA58C"/>
</dbReference>
<dbReference type="SUPFAM" id="SSF49785">
    <property type="entry name" value="Galactose-binding domain-like"/>
    <property type="match status" value="2"/>
</dbReference>
<dbReference type="InterPro" id="IPR006311">
    <property type="entry name" value="TAT_signal"/>
</dbReference>
<dbReference type="Pfam" id="PF21307">
    <property type="entry name" value="Glyco_hydro_95_C"/>
    <property type="match status" value="1"/>
</dbReference>
<accession>A0ABS4XG96</accession>
<organism evidence="3 4">
    <name type="scientific">Paeniglutamicibacter kerguelensis</name>
    <dbReference type="NCBI Taxonomy" id="254788"/>
    <lineage>
        <taxon>Bacteria</taxon>
        <taxon>Bacillati</taxon>
        <taxon>Actinomycetota</taxon>
        <taxon>Actinomycetes</taxon>
        <taxon>Micrococcales</taxon>
        <taxon>Micrococcaceae</taxon>
        <taxon>Paeniglutamicibacter</taxon>
    </lineage>
</organism>
<feature type="chain" id="PRO_5045638976" evidence="1">
    <location>
        <begin position="35"/>
        <end position="1068"/>
    </location>
</feature>
<dbReference type="Proteomes" id="UP001296993">
    <property type="component" value="Unassembled WGS sequence"/>
</dbReference>
<dbReference type="InterPro" id="IPR008928">
    <property type="entry name" value="6-hairpin_glycosidase_sf"/>
</dbReference>
<dbReference type="InterPro" id="IPR027414">
    <property type="entry name" value="GH95_N_dom"/>
</dbReference>
<dbReference type="EMBL" id="JAGIOF010000001">
    <property type="protein sequence ID" value="MBP2387493.1"/>
    <property type="molecule type" value="Genomic_DNA"/>
</dbReference>
<protein>
    <submittedName>
        <fullName evidence="3">Alpha-L-fucosidase 2</fullName>
        <ecNumber evidence="3">3.2.1.51</ecNumber>
    </submittedName>
</protein>
<evidence type="ECO:0000313" key="3">
    <source>
        <dbReference type="EMBL" id="MBP2387493.1"/>
    </source>
</evidence>
<dbReference type="InterPro" id="IPR008979">
    <property type="entry name" value="Galactose-bd-like_sf"/>
</dbReference>
<name>A0ABS4XG96_9MICC</name>
<dbReference type="InterPro" id="IPR049053">
    <property type="entry name" value="AFCA-like_C"/>
</dbReference>
<dbReference type="SUPFAM" id="SSF48208">
    <property type="entry name" value="Six-hairpin glycosidases"/>
    <property type="match status" value="1"/>
</dbReference>
<dbReference type="EC" id="3.2.1.51" evidence="3"/>
<dbReference type="Pfam" id="PF14498">
    <property type="entry name" value="Glyco_hyd_65N_2"/>
    <property type="match status" value="2"/>
</dbReference>
<evidence type="ECO:0000259" key="2">
    <source>
        <dbReference type="PROSITE" id="PS50022"/>
    </source>
</evidence>
<dbReference type="PROSITE" id="PS51318">
    <property type="entry name" value="TAT"/>
    <property type="match status" value="1"/>
</dbReference>
<dbReference type="Pfam" id="PF00754">
    <property type="entry name" value="F5_F8_type_C"/>
    <property type="match status" value="1"/>
</dbReference>
<dbReference type="Gene3D" id="2.60.120.260">
    <property type="entry name" value="Galactose-binding domain-like"/>
    <property type="match status" value="2"/>
</dbReference>
<dbReference type="PANTHER" id="PTHR31084">
    <property type="entry name" value="ALPHA-L-FUCOSIDASE 2"/>
    <property type="match status" value="1"/>
</dbReference>
<feature type="domain" description="F5/8 type C" evidence="2">
    <location>
        <begin position="266"/>
        <end position="363"/>
    </location>
</feature>
<dbReference type="PROSITE" id="PS50022">
    <property type="entry name" value="FA58C_3"/>
    <property type="match status" value="1"/>
</dbReference>
<dbReference type="RefSeq" id="WP_209999792.1">
    <property type="nucleotide sequence ID" value="NZ_BAAAJY010000011.1"/>
</dbReference>
<keyword evidence="3" id="KW-0326">Glycosidase</keyword>
<dbReference type="Pfam" id="PF22124">
    <property type="entry name" value="Glyco_hydro_95_cat"/>
    <property type="match status" value="1"/>
</dbReference>
<dbReference type="Gene3D" id="1.50.10.10">
    <property type="match status" value="1"/>
</dbReference>
<reference evidence="3 4" key="1">
    <citation type="submission" date="2021-03" db="EMBL/GenBank/DDBJ databases">
        <title>Sequencing the genomes of 1000 actinobacteria strains.</title>
        <authorList>
            <person name="Klenk H.-P."/>
        </authorList>
    </citation>
    <scope>NUCLEOTIDE SEQUENCE [LARGE SCALE GENOMIC DNA]</scope>
    <source>
        <strain evidence="3 4">DSM 15797</strain>
    </source>
</reference>
<dbReference type="InterPro" id="IPR012341">
    <property type="entry name" value="6hp_glycosidase-like_sf"/>
</dbReference>
<dbReference type="GO" id="GO:0004560">
    <property type="term" value="F:alpha-L-fucosidase activity"/>
    <property type="evidence" value="ECO:0007669"/>
    <property type="project" value="UniProtKB-EC"/>
</dbReference>
<evidence type="ECO:0000256" key="1">
    <source>
        <dbReference type="SAM" id="SignalP"/>
    </source>
</evidence>
<feature type="signal peptide" evidence="1">
    <location>
        <begin position="1"/>
        <end position="34"/>
    </location>
</feature>
<proteinExistence type="predicted"/>
<dbReference type="PANTHER" id="PTHR31084:SF0">
    <property type="entry name" value="ALPHA-L-FUCOSIDASE 2"/>
    <property type="match status" value="1"/>
</dbReference>
<dbReference type="Gene3D" id="2.70.98.50">
    <property type="entry name" value="putative glycoside hydrolase family protein from bacillus halodurans"/>
    <property type="match status" value="1"/>
</dbReference>
<keyword evidence="4" id="KW-1185">Reference proteome</keyword>